<accession>A0AAP0N1P6</accession>
<dbReference type="AlphaFoldDB" id="A0AAP0N1P6"/>
<dbReference type="Proteomes" id="UP001415857">
    <property type="component" value="Unassembled WGS sequence"/>
</dbReference>
<feature type="signal peptide" evidence="1">
    <location>
        <begin position="1"/>
        <end position="18"/>
    </location>
</feature>
<dbReference type="InterPro" id="IPR045301">
    <property type="entry name" value="GEX3-like"/>
</dbReference>
<gene>
    <name evidence="2" type="ORF">L1049_007409</name>
</gene>
<organism evidence="2 3">
    <name type="scientific">Liquidambar formosana</name>
    <name type="common">Formosan gum</name>
    <dbReference type="NCBI Taxonomy" id="63359"/>
    <lineage>
        <taxon>Eukaryota</taxon>
        <taxon>Viridiplantae</taxon>
        <taxon>Streptophyta</taxon>
        <taxon>Embryophyta</taxon>
        <taxon>Tracheophyta</taxon>
        <taxon>Spermatophyta</taxon>
        <taxon>Magnoliopsida</taxon>
        <taxon>eudicotyledons</taxon>
        <taxon>Gunneridae</taxon>
        <taxon>Pentapetalae</taxon>
        <taxon>Saxifragales</taxon>
        <taxon>Altingiaceae</taxon>
        <taxon>Liquidambar</taxon>
    </lineage>
</organism>
<dbReference type="PANTHER" id="PTHR37253:SF1">
    <property type="entry name" value="PROTEIN GAMETE EXPRESSED 3"/>
    <property type="match status" value="1"/>
</dbReference>
<dbReference type="GO" id="GO:0009793">
    <property type="term" value="P:embryo development ending in seed dormancy"/>
    <property type="evidence" value="ECO:0007669"/>
    <property type="project" value="TreeGrafter"/>
</dbReference>
<comment type="caution">
    <text evidence="2">The sequence shown here is derived from an EMBL/GenBank/DDBJ whole genome shotgun (WGS) entry which is preliminary data.</text>
</comment>
<reference evidence="2 3" key="1">
    <citation type="journal article" date="2024" name="Plant J.">
        <title>Genome sequences and population genomics reveal climatic adaptation and genomic divergence between two closely related sweetgum species.</title>
        <authorList>
            <person name="Xu W.Q."/>
            <person name="Ren C.Q."/>
            <person name="Zhang X.Y."/>
            <person name="Comes H.P."/>
            <person name="Liu X.H."/>
            <person name="Li Y.G."/>
            <person name="Kettle C.J."/>
            <person name="Jalonen R."/>
            <person name="Gaisberger H."/>
            <person name="Ma Y.Z."/>
            <person name="Qiu Y.X."/>
        </authorList>
    </citation>
    <scope>NUCLEOTIDE SEQUENCE [LARGE SCALE GENOMIC DNA]</scope>
    <source>
        <strain evidence="2">Hangzhou</strain>
    </source>
</reference>
<sequence length="155" mass="17280">MPIQCLFFFLLLVRSAFAIPQSTEFKKYAGDPRLFSENRVLKINFSNIGTSESAAEVIFSPEPGQDGPAEIIGLSVSSLGSSVFINVRNRGLFAYMLRGQLLWSAGPVFHQSGYRQGCKNNLTECYFTSVPVIDRCEASVYVRGVIFPKCFLFDQ</sequence>
<dbReference type="GO" id="GO:0010183">
    <property type="term" value="P:pollen tube guidance"/>
    <property type="evidence" value="ECO:0007669"/>
    <property type="project" value="TreeGrafter"/>
</dbReference>
<feature type="chain" id="PRO_5043012649" evidence="1">
    <location>
        <begin position="19"/>
        <end position="155"/>
    </location>
</feature>
<evidence type="ECO:0000256" key="1">
    <source>
        <dbReference type="SAM" id="SignalP"/>
    </source>
</evidence>
<evidence type="ECO:0000313" key="3">
    <source>
        <dbReference type="Proteomes" id="UP001415857"/>
    </source>
</evidence>
<dbReference type="PANTHER" id="PTHR37253">
    <property type="entry name" value="PROTEIN GAMETE EXPRESSED 3"/>
    <property type="match status" value="1"/>
</dbReference>
<proteinExistence type="predicted"/>
<name>A0AAP0N1P6_LIQFO</name>
<protein>
    <submittedName>
        <fullName evidence="2">Uncharacterized protein</fullName>
    </submittedName>
</protein>
<keyword evidence="1" id="KW-0732">Signal</keyword>
<evidence type="ECO:0000313" key="2">
    <source>
        <dbReference type="EMBL" id="KAK9265577.1"/>
    </source>
</evidence>
<dbReference type="EMBL" id="JBBPBK010000367">
    <property type="protein sequence ID" value="KAK9265577.1"/>
    <property type="molecule type" value="Genomic_DNA"/>
</dbReference>
<dbReference type="GO" id="GO:0005886">
    <property type="term" value="C:plasma membrane"/>
    <property type="evidence" value="ECO:0007669"/>
    <property type="project" value="TreeGrafter"/>
</dbReference>
<keyword evidence="3" id="KW-1185">Reference proteome</keyword>